<dbReference type="AlphaFoldDB" id="A0A495R8J8"/>
<evidence type="ECO:0000313" key="2">
    <source>
        <dbReference type="Proteomes" id="UP000268233"/>
    </source>
</evidence>
<proteinExistence type="predicted"/>
<organism evidence="1 2">
    <name type="scientific">Haloarcula quadrata</name>
    <dbReference type="NCBI Taxonomy" id="182779"/>
    <lineage>
        <taxon>Archaea</taxon>
        <taxon>Methanobacteriati</taxon>
        <taxon>Methanobacteriota</taxon>
        <taxon>Stenosarchaea group</taxon>
        <taxon>Halobacteria</taxon>
        <taxon>Halobacteriales</taxon>
        <taxon>Haloarculaceae</taxon>
        <taxon>Haloarcula</taxon>
    </lineage>
</organism>
<evidence type="ECO:0000313" key="1">
    <source>
        <dbReference type="EMBL" id="RKS83426.1"/>
    </source>
</evidence>
<keyword evidence="2" id="KW-1185">Reference proteome</keyword>
<sequence>MDRGHQLIGTDSQSGKSAKAVTVQSEEVEAPKHQLIGHYSTACVDIQGATIGRQSQ</sequence>
<dbReference type="Proteomes" id="UP000268233">
    <property type="component" value="Unassembled WGS sequence"/>
</dbReference>
<protein>
    <submittedName>
        <fullName evidence="1">Uncharacterized protein</fullName>
    </submittedName>
</protein>
<comment type="caution">
    <text evidence="1">The sequence shown here is derived from an EMBL/GenBank/DDBJ whole genome shotgun (WGS) entry which is preliminary data.</text>
</comment>
<name>A0A495R8J8_9EURY</name>
<reference evidence="1 2" key="1">
    <citation type="submission" date="2018-10" db="EMBL/GenBank/DDBJ databases">
        <title>Genomic Encyclopedia of Archaeal and Bacterial Type Strains, Phase II (KMG-II): from individual species to whole genera.</title>
        <authorList>
            <person name="Goeker M."/>
        </authorList>
    </citation>
    <scope>NUCLEOTIDE SEQUENCE [LARGE SCALE GENOMIC DNA]</scope>
    <source>
        <strain evidence="1 2">DSM 11927</strain>
    </source>
</reference>
<accession>A0A495R8J8</accession>
<dbReference type="EMBL" id="RBWW01000001">
    <property type="protein sequence ID" value="RKS83426.1"/>
    <property type="molecule type" value="Genomic_DNA"/>
</dbReference>
<gene>
    <name evidence="1" type="ORF">BDK61_2809</name>
</gene>